<dbReference type="Pfam" id="PF14487">
    <property type="entry name" value="DarT"/>
    <property type="match status" value="1"/>
</dbReference>
<evidence type="ECO:0000256" key="2">
    <source>
        <dbReference type="ARBA" id="ARBA00022676"/>
    </source>
</evidence>
<comment type="caution">
    <text evidence="8">The sequence shown here is derived from an EMBL/GenBank/DDBJ whole genome shotgun (WGS) entry which is preliminary data.</text>
</comment>
<dbReference type="RefSeq" id="WP_155162369.1">
    <property type="nucleotide sequence ID" value="NZ_JADMOA010000004.1"/>
</dbReference>
<evidence type="ECO:0000313" key="9">
    <source>
        <dbReference type="Proteomes" id="UP000482671"/>
    </source>
</evidence>
<keyword evidence="5 6" id="KW-0238">DNA-binding</keyword>
<proteinExistence type="inferred from homology"/>
<comment type="caution">
    <text evidence="6">Lacks conserved residue(s) required for the propagation of feature annotation.</text>
</comment>
<dbReference type="InterPro" id="IPR029494">
    <property type="entry name" value="DarT"/>
</dbReference>
<dbReference type="EMBL" id="WNDD01000003">
    <property type="protein sequence ID" value="MTV00718.1"/>
    <property type="molecule type" value="Genomic_DNA"/>
</dbReference>
<sequence>MNQNFLHNAEYVYSSLHKWGLKRYSCRVQYYTEEPLSDLDFVICSLLATTEDGAYDKRSLGIMLGFSMADNQPEAYYDKSEVKLYEDILAIVEKNHLIRVNEDFVELTNLGRLSLANNTSYRFFSGRQYLYEHLTFSYPYPDALQMFPFYKDMGIYTELQRGAQYWPEDVEIPTIIGRKPSQLIKRILLQSKVPSNIFEASIDEYFDIEIRKVPIRLYTSDDEYFPVAYNEKEIAPMATQLFELDENALQRENAIMECLFAKLWDDKSAILDYNNLEAYFEFVNFEELTKDSRTKWNDECLFAKIVEMANSNCWLNMSNNCDIEIIYKHLDKYIDQWDWETLTSRVEDDFLLANFNDYPWDLEGISSDATREVSLIESLILKSGVYSAEWDWETLGKRLEKDFVLGNLALTNVDLSDYTEDSIPVRSLLLEYPDKRWDWNKVEDTFDLSYILENILTLQEHLKFVRLFDRAFVDDETAHTFINNSLFVSAVNANIKEEGSLSSLLFNEKEYAWSDELIQAFDTLGLIDWHSSRYSPGFECNPSLIWDKPFFTRYNDRVTTPIGRDFVSEKLQDETTISEFQDFEWNWSKLSGNQKVSTDFVKANYKLPWDWSILTERMFASLKYNNIGHPAFVDKWDWSYLSANLPVEFIIENLTKYSNHWFWNDVLDRIINEQNRLDITWLSTIASSLNSITDQTSKDAAWTYLSEEYSYYEFKGILRNTYHDSRFSWDLSMLYSKKEFDIFTDLEECADFIDWESLSYSKDFDKHLAFDPKSGIREVSWNKDVKQLIVGLEDKWDFFGLSTLDSLNDKDWFLTKYARKLDWEYISLHSRIFTVEDKQQLNNVISAYRSYISFKSLSERQDVDIIQIIKGFPEAQYDYNALIANGKWRVTQADIESRSQYQWDWRLLSSAEIFKPTTEFLVRYSDKDWDWEALSKRDSAKLWSSSTLLLLMAQDERISSQVDWMTLTGRHYFPVSSPIIALIPDDKVNWKKMSSSEHVMNLLPDFADDLDWQEVSKNEHFPAADIETLEEYADDLNWNIVCKRNDFVFTNDILEKFTDRIDWTMASNSDTINFSVSLVDRYIDYWDWPSLIRNKAFFNKVEIRNKGYLKQENIISFVEAFPDKPRAYHFTHMSNAVKIIKSHTLQSRNKADGVFENSAGTNVDNTAKAHSFARFYFISKSPTLFYNECLGKDRNDGKYYSSALNLGLPKCPMPVFFVIDVEELLAKVPDKCYYSNGNMQKRSTRAYKVVDDPHHISTDEIYNKYNKDARQQEFLVKDEVDLSSLSSLHICCYDSYQRDMLKSLVGSSPLKDRIISKEDLFERINKELYFRDSAETLEITTDYCNSFEFKITYTDGMTPEVLNPSAILREKGNNIYMGHYLEIKKDKPFTIYFEVSEPRKGSWLIYTNK</sequence>
<name>A0A9Q4RBT2_9BACT</name>
<dbReference type="Proteomes" id="UP000482671">
    <property type="component" value="Unassembled WGS sequence"/>
</dbReference>
<protein>
    <submittedName>
        <fullName evidence="8">DUF4433 domain-containing protein</fullName>
    </submittedName>
</protein>
<evidence type="ECO:0000256" key="3">
    <source>
        <dbReference type="ARBA" id="ARBA00022679"/>
    </source>
</evidence>
<dbReference type="GO" id="GO:0003677">
    <property type="term" value="F:DNA binding"/>
    <property type="evidence" value="ECO:0007669"/>
    <property type="project" value="UniProtKB-UniRule"/>
</dbReference>
<keyword evidence="3" id="KW-0808">Transferase</keyword>
<reference evidence="8 9" key="1">
    <citation type="journal article" date="2019" name="Nat. Med.">
        <title>A library of human gut bacterial isolates paired with longitudinal multiomics data enables mechanistic microbiome research.</title>
        <authorList>
            <person name="Poyet M."/>
            <person name="Groussin M."/>
            <person name="Gibbons S.M."/>
            <person name="Avila-Pacheco J."/>
            <person name="Jiang X."/>
            <person name="Kearney S.M."/>
            <person name="Perrotta A.R."/>
            <person name="Berdy B."/>
            <person name="Zhao S."/>
            <person name="Lieberman T.D."/>
            <person name="Swanson P.K."/>
            <person name="Smith M."/>
            <person name="Roesemann S."/>
            <person name="Alexander J.E."/>
            <person name="Rich S.A."/>
            <person name="Livny J."/>
            <person name="Vlamakis H."/>
            <person name="Clish C."/>
            <person name="Bullock K."/>
            <person name="Deik A."/>
            <person name="Scott J."/>
            <person name="Pierce K.A."/>
            <person name="Xavier R.J."/>
            <person name="Alm E.J."/>
        </authorList>
    </citation>
    <scope>NUCLEOTIDE SEQUENCE [LARGE SCALE GENOMIC DNA]</scope>
    <source>
        <strain evidence="8 9">BIOML-A11</strain>
    </source>
</reference>
<evidence type="ECO:0000259" key="7">
    <source>
        <dbReference type="PROSITE" id="PS52018"/>
    </source>
</evidence>
<evidence type="ECO:0000256" key="1">
    <source>
        <dbReference type="ARBA" id="ARBA00022649"/>
    </source>
</evidence>
<dbReference type="PROSITE" id="PS52018">
    <property type="entry name" value="DART"/>
    <property type="match status" value="1"/>
</dbReference>
<keyword evidence="4" id="KW-0548">Nucleotidyltransferase</keyword>
<dbReference type="GO" id="GO:0016779">
    <property type="term" value="F:nucleotidyltransferase activity"/>
    <property type="evidence" value="ECO:0007669"/>
    <property type="project" value="UniProtKB-KW"/>
</dbReference>
<organism evidence="8 9">
    <name type="scientific">Parabacteroides merdae</name>
    <dbReference type="NCBI Taxonomy" id="46503"/>
    <lineage>
        <taxon>Bacteria</taxon>
        <taxon>Pseudomonadati</taxon>
        <taxon>Bacteroidota</taxon>
        <taxon>Bacteroidia</taxon>
        <taxon>Bacteroidales</taxon>
        <taxon>Tannerellaceae</taxon>
        <taxon>Parabacteroides</taxon>
    </lineage>
</organism>
<evidence type="ECO:0000256" key="6">
    <source>
        <dbReference type="PROSITE-ProRule" id="PRU01362"/>
    </source>
</evidence>
<dbReference type="GO" id="GO:0016757">
    <property type="term" value="F:glycosyltransferase activity"/>
    <property type="evidence" value="ECO:0007669"/>
    <property type="project" value="UniProtKB-KW"/>
</dbReference>
<evidence type="ECO:0000313" key="8">
    <source>
        <dbReference type="EMBL" id="MTV00718.1"/>
    </source>
</evidence>
<accession>A0A9Q4RBT2</accession>
<keyword evidence="1 6" id="KW-1277">Toxin-antitoxin system</keyword>
<feature type="domain" description="DarT" evidence="7">
    <location>
        <begin position="1125"/>
        <end position="1322"/>
    </location>
</feature>
<comment type="similarity">
    <text evidence="6">Belongs to the DarT ADP-ribosyltransferase family.</text>
</comment>
<evidence type="ECO:0000256" key="5">
    <source>
        <dbReference type="ARBA" id="ARBA00023125"/>
    </source>
</evidence>
<evidence type="ECO:0000256" key="4">
    <source>
        <dbReference type="ARBA" id="ARBA00022695"/>
    </source>
</evidence>
<keyword evidence="2" id="KW-0328">Glycosyltransferase</keyword>
<gene>
    <name evidence="8" type="ORF">GME02_03385</name>
</gene>